<dbReference type="AlphaFoldDB" id="A0AAD5IUK7"/>
<dbReference type="SUPFAM" id="SSF56672">
    <property type="entry name" value="DNA/RNA polymerases"/>
    <property type="match status" value="1"/>
</dbReference>
<evidence type="ECO:0000313" key="2">
    <source>
        <dbReference type="EMBL" id="KAI9177635.1"/>
    </source>
</evidence>
<protein>
    <recommendedName>
        <fullName evidence="1">Reverse transcriptase/retrotransposon-derived protein RNase H-like domain-containing protein</fullName>
    </recommendedName>
</protein>
<comment type="caution">
    <text evidence="2">The sequence shown here is derived from an EMBL/GenBank/DDBJ whole genome shotgun (WGS) entry which is preliminary data.</text>
</comment>
<feature type="domain" description="Reverse transcriptase/retrotransposon-derived protein RNase H-like" evidence="1">
    <location>
        <begin position="48"/>
        <end position="142"/>
    </location>
</feature>
<dbReference type="InterPro" id="IPR041577">
    <property type="entry name" value="RT_RNaseH_2"/>
</dbReference>
<dbReference type="PANTHER" id="PTHR33064:SF40">
    <property type="entry name" value="REVERSE TRANSCRIPTASE_RETROTRANSPOSON-DERIVED PROTEIN RNASE H-LIKE DOMAIN-CONTAINING PROTEIN"/>
    <property type="match status" value="1"/>
</dbReference>
<dbReference type="CDD" id="cd09274">
    <property type="entry name" value="RNase_HI_RT_Ty3"/>
    <property type="match status" value="1"/>
</dbReference>
<organism evidence="2 3">
    <name type="scientific">Acer negundo</name>
    <name type="common">Box elder</name>
    <dbReference type="NCBI Taxonomy" id="4023"/>
    <lineage>
        <taxon>Eukaryota</taxon>
        <taxon>Viridiplantae</taxon>
        <taxon>Streptophyta</taxon>
        <taxon>Embryophyta</taxon>
        <taxon>Tracheophyta</taxon>
        <taxon>Spermatophyta</taxon>
        <taxon>Magnoliopsida</taxon>
        <taxon>eudicotyledons</taxon>
        <taxon>Gunneridae</taxon>
        <taxon>Pentapetalae</taxon>
        <taxon>rosids</taxon>
        <taxon>malvids</taxon>
        <taxon>Sapindales</taxon>
        <taxon>Sapindaceae</taxon>
        <taxon>Hippocastanoideae</taxon>
        <taxon>Acereae</taxon>
        <taxon>Acer</taxon>
    </lineage>
</organism>
<proteinExistence type="predicted"/>
<dbReference type="InterPro" id="IPR051320">
    <property type="entry name" value="Viral_Replic_Matur_Polypro"/>
</dbReference>
<reference evidence="2" key="1">
    <citation type="journal article" date="2022" name="Plant J.">
        <title>Strategies of tolerance reflected in two North American maple genomes.</title>
        <authorList>
            <person name="McEvoy S.L."/>
            <person name="Sezen U.U."/>
            <person name="Trouern-Trend A."/>
            <person name="McMahon S.M."/>
            <person name="Schaberg P.G."/>
            <person name="Yang J."/>
            <person name="Wegrzyn J.L."/>
            <person name="Swenson N.G."/>
        </authorList>
    </citation>
    <scope>NUCLEOTIDE SEQUENCE</scope>
    <source>
        <strain evidence="2">91603</strain>
    </source>
</reference>
<dbReference type="FunFam" id="3.30.70.270:FF:000020">
    <property type="entry name" value="Transposon Tf2-6 polyprotein-like Protein"/>
    <property type="match status" value="1"/>
</dbReference>
<gene>
    <name evidence="2" type="ORF">LWI28_017592</name>
</gene>
<evidence type="ECO:0000313" key="3">
    <source>
        <dbReference type="Proteomes" id="UP001064489"/>
    </source>
</evidence>
<evidence type="ECO:0000259" key="1">
    <source>
        <dbReference type="Pfam" id="PF17919"/>
    </source>
</evidence>
<name>A0AAD5IUK7_ACENE</name>
<reference evidence="2" key="2">
    <citation type="submission" date="2023-02" db="EMBL/GenBank/DDBJ databases">
        <authorList>
            <person name="Swenson N.G."/>
            <person name="Wegrzyn J.L."/>
            <person name="Mcevoy S.L."/>
        </authorList>
    </citation>
    <scope>NUCLEOTIDE SEQUENCE</scope>
    <source>
        <strain evidence="2">91603</strain>
        <tissue evidence="2">Leaf</tissue>
    </source>
</reference>
<dbReference type="Proteomes" id="UP001064489">
    <property type="component" value="Chromosome 5"/>
</dbReference>
<dbReference type="EMBL" id="JAJSOW010000102">
    <property type="protein sequence ID" value="KAI9177635.1"/>
    <property type="molecule type" value="Genomic_DNA"/>
</dbReference>
<sequence>MLDWPTPTTIKALRGFLGLTGYYRKFVRGYGVISKPLMELLKKNNFEWRKTTNTAFETLKKAITTTPVLTVPNFSQPFTLETDACDVGIWAILMQRGRLLAFISKALPPRKFGLSTYENELLAIVYAIHKWRPYIHGSKFMIKTDHESLKYFIEQKLSTLM</sequence>
<dbReference type="PANTHER" id="PTHR33064">
    <property type="entry name" value="POL PROTEIN"/>
    <property type="match status" value="1"/>
</dbReference>
<dbReference type="InterPro" id="IPR043128">
    <property type="entry name" value="Rev_trsase/Diguanyl_cyclase"/>
</dbReference>
<accession>A0AAD5IUK7</accession>
<keyword evidence="3" id="KW-1185">Reference proteome</keyword>
<dbReference type="InterPro" id="IPR043502">
    <property type="entry name" value="DNA/RNA_pol_sf"/>
</dbReference>
<dbReference type="Gene3D" id="3.30.70.270">
    <property type="match status" value="1"/>
</dbReference>
<dbReference type="Pfam" id="PF17919">
    <property type="entry name" value="RT_RNaseH_2"/>
    <property type="match status" value="1"/>
</dbReference>